<protein>
    <recommendedName>
        <fullName evidence="3">Protein QmcA</fullName>
    </recommendedName>
</protein>
<proteinExistence type="inferred from homology"/>
<evidence type="ECO:0000256" key="1">
    <source>
        <dbReference type="ARBA" id="ARBA00004167"/>
    </source>
</evidence>
<organism evidence="6 7">
    <name type="scientific">Candidatus Nitrospira nitrosa</name>
    <dbReference type="NCBI Taxonomy" id="1742972"/>
    <lineage>
        <taxon>Bacteria</taxon>
        <taxon>Pseudomonadati</taxon>
        <taxon>Nitrospirota</taxon>
        <taxon>Nitrospiria</taxon>
        <taxon>Nitrospirales</taxon>
        <taxon>Nitrospiraceae</taxon>
        <taxon>Nitrospira</taxon>
    </lineage>
</organism>
<dbReference type="PROSITE" id="PS01270">
    <property type="entry name" value="BAND_7"/>
    <property type="match status" value="1"/>
</dbReference>
<comment type="subcellular location">
    <subcellularLocation>
        <location evidence="1">Membrane</location>
        <topology evidence="1">Single-pass membrane protein</topology>
    </subcellularLocation>
</comment>
<evidence type="ECO:0000256" key="4">
    <source>
        <dbReference type="ARBA" id="ARBA00023136"/>
    </source>
</evidence>
<dbReference type="PRINTS" id="PR00721">
    <property type="entry name" value="STOMATIN"/>
</dbReference>
<dbReference type="InterPro" id="IPR036013">
    <property type="entry name" value="Band_7/SPFH_dom_sf"/>
</dbReference>
<dbReference type="STRING" id="1742972.COMA1_11461"/>
<dbReference type="Gene3D" id="3.30.479.30">
    <property type="entry name" value="Band 7 domain"/>
    <property type="match status" value="1"/>
</dbReference>
<dbReference type="SUPFAM" id="SSF117892">
    <property type="entry name" value="Band 7/SPFH domain"/>
    <property type="match status" value="1"/>
</dbReference>
<keyword evidence="7" id="KW-1185">Reference proteome</keyword>
<dbReference type="RefSeq" id="WP_090745735.1">
    <property type="nucleotide sequence ID" value="NZ_CZQA01000001.1"/>
</dbReference>
<accession>A0A0S4LB36</accession>
<dbReference type="AlphaFoldDB" id="A0A0S4LB36"/>
<evidence type="ECO:0000256" key="2">
    <source>
        <dbReference type="ARBA" id="ARBA00008164"/>
    </source>
</evidence>
<dbReference type="GO" id="GO:0005886">
    <property type="term" value="C:plasma membrane"/>
    <property type="evidence" value="ECO:0007669"/>
    <property type="project" value="InterPro"/>
</dbReference>
<evidence type="ECO:0000313" key="7">
    <source>
        <dbReference type="Proteomes" id="UP000199032"/>
    </source>
</evidence>
<gene>
    <name evidence="6" type="ORF">COMA1_11461</name>
</gene>
<evidence type="ECO:0000259" key="5">
    <source>
        <dbReference type="SMART" id="SM00244"/>
    </source>
</evidence>
<name>A0A0S4LB36_9BACT</name>
<dbReference type="Proteomes" id="UP000199032">
    <property type="component" value="Unassembled WGS sequence"/>
</dbReference>
<dbReference type="EMBL" id="CZQA01000001">
    <property type="protein sequence ID" value="CUS33993.1"/>
    <property type="molecule type" value="Genomic_DNA"/>
</dbReference>
<dbReference type="FunFam" id="3.30.479.30:FF:000004">
    <property type="entry name" value="Putative membrane protease family, stomatin"/>
    <property type="match status" value="1"/>
</dbReference>
<keyword evidence="4" id="KW-0472">Membrane</keyword>
<sequence length="248" mass="27612">MSLLVPSVLLGLLLYASFKRVMEYERLVVFVLGKFHTVKGPGIRLVIPGLQQMVRVNLQTVTMEVPSQDVITRDNISVKVNAVIFLRVVDPQRAVLAVQDYLYSTSQAAQTTLRSVLGQSQFDDLLSKRDDINAELQRIIDQQTEPWGVKVAAVEVKNVDIPQDMQRAIARQAEAERERRAKIIHAEGEFQAAQKLAEAANVIGQNPAALQLRYLQTLVEIAAEKNSTTIFPIPIDTLAPFIKGLLSK</sequence>
<evidence type="ECO:0000313" key="6">
    <source>
        <dbReference type="EMBL" id="CUS33993.1"/>
    </source>
</evidence>
<dbReference type="OrthoDB" id="9809197at2"/>
<reference evidence="6 7" key="1">
    <citation type="submission" date="2015-10" db="EMBL/GenBank/DDBJ databases">
        <authorList>
            <person name="Gilbert D.G."/>
        </authorList>
    </citation>
    <scope>NUCLEOTIDE SEQUENCE [LARGE SCALE GENOMIC DNA]</scope>
    <source>
        <strain evidence="6">COMA1</strain>
    </source>
</reference>
<dbReference type="InterPro" id="IPR043202">
    <property type="entry name" value="Band-7_stomatin-like"/>
</dbReference>
<dbReference type="GO" id="GO:0098552">
    <property type="term" value="C:side of membrane"/>
    <property type="evidence" value="ECO:0007669"/>
    <property type="project" value="UniProtKB-ARBA"/>
</dbReference>
<dbReference type="CDD" id="cd08826">
    <property type="entry name" value="SPFH_eoslipins_u1"/>
    <property type="match status" value="1"/>
</dbReference>
<dbReference type="InterPro" id="IPR018080">
    <property type="entry name" value="Band_7/stomatin-like_CS"/>
</dbReference>
<dbReference type="Gene3D" id="6.10.250.2090">
    <property type="match status" value="1"/>
</dbReference>
<feature type="domain" description="Band 7" evidence="5">
    <location>
        <begin position="16"/>
        <end position="173"/>
    </location>
</feature>
<evidence type="ECO:0000256" key="3">
    <source>
        <dbReference type="ARBA" id="ARBA00017055"/>
    </source>
</evidence>
<dbReference type="SMART" id="SM00244">
    <property type="entry name" value="PHB"/>
    <property type="match status" value="1"/>
</dbReference>
<dbReference type="PANTHER" id="PTHR10264">
    <property type="entry name" value="BAND 7 PROTEIN-RELATED"/>
    <property type="match status" value="1"/>
</dbReference>
<dbReference type="Pfam" id="PF01145">
    <property type="entry name" value="Band_7"/>
    <property type="match status" value="1"/>
</dbReference>
<dbReference type="InterPro" id="IPR001972">
    <property type="entry name" value="Stomatin_HflK_fam"/>
</dbReference>
<dbReference type="PANTHER" id="PTHR10264:SF19">
    <property type="entry name" value="AT06885P-RELATED"/>
    <property type="match status" value="1"/>
</dbReference>
<comment type="similarity">
    <text evidence="2">Belongs to the band 7/mec-2 family.</text>
</comment>
<dbReference type="InterPro" id="IPR001107">
    <property type="entry name" value="Band_7"/>
</dbReference>